<dbReference type="CDD" id="cd01335">
    <property type="entry name" value="Radical_SAM"/>
    <property type="match status" value="1"/>
</dbReference>
<dbReference type="NCBIfam" id="TIGR04085">
    <property type="entry name" value="rSAM_more_4Fe4S"/>
    <property type="match status" value="1"/>
</dbReference>
<comment type="cofactor">
    <cofactor evidence="1">
        <name>[4Fe-4S] cluster</name>
        <dbReference type="ChEBI" id="CHEBI:49883"/>
    </cofactor>
</comment>
<dbReference type="SFLD" id="SFLDG01072">
    <property type="entry name" value="dehydrogenase_like"/>
    <property type="match status" value="1"/>
</dbReference>
<keyword evidence="3" id="KW-0479">Metal-binding</keyword>
<dbReference type="InterPro" id="IPR006638">
    <property type="entry name" value="Elp3/MiaA/NifB-like_rSAM"/>
</dbReference>
<accession>A0ABX3IF94</accession>
<evidence type="ECO:0000256" key="1">
    <source>
        <dbReference type="ARBA" id="ARBA00001966"/>
    </source>
</evidence>
<feature type="domain" description="Radical SAM core" evidence="6">
    <location>
        <begin position="62"/>
        <end position="286"/>
    </location>
</feature>
<evidence type="ECO:0000256" key="3">
    <source>
        <dbReference type="ARBA" id="ARBA00022723"/>
    </source>
</evidence>
<dbReference type="Pfam" id="PF13186">
    <property type="entry name" value="SPASM"/>
    <property type="match status" value="1"/>
</dbReference>
<dbReference type="SFLD" id="SFLDS00029">
    <property type="entry name" value="Radical_SAM"/>
    <property type="match status" value="1"/>
</dbReference>
<protein>
    <recommendedName>
        <fullName evidence="6">Radical SAM core domain-containing protein</fullName>
    </recommendedName>
</protein>
<dbReference type="SMART" id="SM00729">
    <property type="entry name" value="Elp3"/>
    <property type="match status" value="1"/>
</dbReference>
<evidence type="ECO:0000259" key="6">
    <source>
        <dbReference type="PROSITE" id="PS51918"/>
    </source>
</evidence>
<dbReference type="InterPro" id="IPR023885">
    <property type="entry name" value="4Fe4S-binding_SPASM_dom"/>
</dbReference>
<dbReference type="EMBL" id="LBFC01000023">
    <property type="protein sequence ID" value="ONN26491.1"/>
    <property type="molecule type" value="Genomic_DNA"/>
</dbReference>
<evidence type="ECO:0000313" key="7">
    <source>
        <dbReference type="EMBL" id="ONN26491.1"/>
    </source>
</evidence>
<dbReference type="SFLD" id="SFLDG01067">
    <property type="entry name" value="SPASM/twitch_domain_containing"/>
    <property type="match status" value="1"/>
</dbReference>
<proteinExistence type="predicted"/>
<evidence type="ECO:0000313" key="8">
    <source>
        <dbReference type="Proteomes" id="UP000242616"/>
    </source>
</evidence>
<organism evidence="7 8">
    <name type="scientific">Thermosipho affectus</name>
    <dbReference type="NCBI Taxonomy" id="660294"/>
    <lineage>
        <taxon>Bacteria</taxon>
        <taxon>Thermotogati</taxon>
        <taxon>Thermotogota</taxon>
        <taxon>Thermotogae</taxon>
        <taxon>Thermotogales</taxon>
        <taxon>Fervidobacteriaceae</taxon>
        <taxon>Thermosipho</taxon>
    </lineage>
</organism>
<dbReference type="PROSITE" id="PS51918">
    <property type="entry name" value="RADICAL_SAM"/>
    <property type="match status" value="1"/>
</dbReference>
<name>A0ABX3IF94_9BACT</name>
<dbReference type="InterPro" id="IPR058240">
    <property type="entry name" value="rSAM_sf"/>
</dbReference>
<reference evidence="7 8" key="1">
    <citation type="submission" date="2015-06" db="EMBL/GenBank/DDBJ databases">
        <title>Genome sequencing of Thermotogales isolates from hydrothermal vents.</title>
        <authorList>
            <person name="Haverkamp T.H."/>
            <person name="Kublanov I.V."/>
            <person name="Nesbo C.L."/>
        </authorList>
    </citation>
    <scope>NUCLEOTIDE SEQUENCE [LARGE SCALE GENOMIC DNA]</scope>
    <source>
        <strain evidence="8">ik275mar</strain>
    </source>
</reference>
<dbReference type="InterPro" id="IPR023867">
    <property type="entry name" value="Sulphatase_maturase_rSAM"/>
</dbReference>
<keyword evidence="4" id="KW-0408">Iron</keyword>
<dbReference type="SUPFAM" id="SSF102114">
    <property type="entry name" value="Radical SAM enzymes"/>
    <property type="match status" value="1"/>
</dbReference>
<dbReference type="SFLD" id="SFLDG01386">
    <property type="entry name" value="main_SPASM_domain-containing"/>
    <property type="match status" value="1"/>
</dbReference>
<keyword evidence="8" id="KW-1185">Reference proteome</keyword>
<evidence type="ECO:0000256" key="4">
    <source>
        <dbReference type="ARBA" id="ARBA00023004"/>
    </source>
</evidence>
<gene>
    <name evidence="7" type="ORF">XJ44_08470</name>
</gene>
<sequence length="436" mass="50738">MEFKLINHFGKYLLFLPENLLLLEIDEEISHQIKDNDFLPPNIVSVVKPFIDNKICSFNSINFKPQLLVLTVSHMCNLKCVYCYAEEGTYHSKGLMNLETAKKAIEMFYEKGQSNVGISFFGGEPLINFSVIKKVVNFANSYLGKNIRFAITTNGTIITPEIATFFRKNNFSITLSLDGNQKLNDKLRLKKNKKGTYEDIIKAIEILHSSYKNDIFKKILLRATLTSKNDDFTNLMEFFSTLTIPFTVFLVSTNDNKLKPRIDELLNSIDIYTDKMIKLLKERNFDKFQKKLPNIIWMFLKILHTRQKRYYPCGAGRKVVVVNPKGDVYVCHRFDGTFTGKVGNVLKDNKIKIFKIIEETIMEKIKKVDILKECQSCFARYICGGQCYYESGIIDKKNYKLNKDYCRFVRKLVETSIALYSYIPEKLKKILIQRRR</sequence>
<dbReference type="PANTHER" id="PTHR43273:SF8">
    <property type="entry name" value="RADICAL SAM DOMAIN PROTEIN"/>
    <property type="match status" value="1"/>
</dbReference>
<comment type="caution">
    <text evidence="7">The sequence shown here is derived from an EMBL/GenBank/DDBJ whole genome shotgun (WGS) entry which is preliminary data.</text>
</comment>
<keyword evidence="2" id="KW-0949">S-adenosyl-L-methionine</keyword>
<dbReference type="InterPro" id="IPR007197">
    <property type="entry name" value="rSAM"/>
</dbReference>
<evidence type="ECO:0000256" key="2">
    <source>
        <dbReference type="ARBA" id="ARBA00022691"/>
    </source>
</evidence>
<dbReference type="InterPro" id="IPR013785">
    <property type="entry name" value="Aldolase_TIM"/>
</dbReference>
<dbReference type="RefSeq" id="WP_077198728.1">
    <property type="nucleotide sequence ID" value="NZ_LBFC01000023.1"/>
</dbReference>
<dbReference type="Pfam" id="PF04055">
    <property type="entry name" value="Radical_SAM"/>
    <property type="match status" value="1"/>
</dbReference>
<dbReference type="PANTHER" id="PTHR43273">
    <property type="entry name" value="ANAEROBIC SULFATASE-MATURATING ENZYME HOMOLOG ASLB-RELATED"/>
    <property type="match status" value="1"/>
</dbReference>
<dbReference type="SFLD" id="SFLDG01384">
    <property type="entry name" value="thioether_bond_formation_requi"/>
    <property type="match status" value="1"/>
</dbReference>
<dbReference type="Proteomes" id="UP000242616">
    <property type="component" value="Unassembled WGS sequence"/>
</dbReference>
<dbReference type="Gene3D" id="3.20.20.70">
    <property type="entry name" value="Aldolase class I"/>
    <property type="match status" value="1"/>
</dbReference>
<evidence type="ECO:0000256" key="5">
    <source>
        <dbReference type="ARBA" id="ARBA00023014"/>
    </source>
</evidence>
<keyword evidence="5" id="KW-0411">Iron-sulfur</keyword>